<organism evidence="1 2">
    <name type="scientific">Liparis tanakae</name>
    <name type="common">Tanaka's snailfish</name>
    <dbReference type="NCBI Taxonomy" id="230148"/>
    <lineage>
        <taxon>Eukaryota</taxon>
        <taxon>Metazoa</taxon>
        <taxon>Chordata</taxon>
        <taxon>Craniata</taxon>
        <taxon>Vertebrata</taxon>
        <taxon>Euteleostomi</taxon>
        <taxon>Actinopterygii</taxon>
        <taxon>Neopterygii</taxon>
        <taxon>Teleostei</taxon>
        <taxon>Neoteleostei</taxon>
        <taxon>Acanthomorphata</taxon>
        <taxon>Eupercaria</taxon>
        <taxon>Perciformes</taxon>
        <taxon>Cottioidei</taxon>
        <taxon>Cottales</taxon>
        <taxon>Liparidae</taxon>
        <taxon>Liparis</taxon>
    </lineage>
</organism>
<evidence type="ECO:0000313" key="2">
    <source>
        <dbReference type="Proteomes" id="UP000314294"/>
    </source>
</evidence>
<evidence type="ECO:0000313" key="1">
    <source>
        <dbReference type="EMBL" id="TNN22277.1"/>
    </source>
</evidence>
<dbReference type="SUPFAM" id="SSF49503">
    <property type="entry name" value="Cupredoxins"/>
    <property type="match status" value="1"/>
</dbReference>
<name>A0A4Z2E0N5_9TELE</name>
<dbReference type="Gene3D" id="2.60.40.420">
    <property type="entry name" value="Cupredoxins - blue copper proteins"/>
    <property type="match status" value="1"/>
</dbReference>
<proteinExistence type="predicted"/>
<dbReference type="EMBL" id="SRLO01023307">
    <property type="protein sequence ID" value="TNN22277.1"/>
    <property type="molecule type" value="Genomic_DNA"/>
</dbReference>
<comment type="caution">
    <text evidence="1">The sequence shown here is derived from an EMBL/GenBank/DDBJ whole genome shotgun (WGS) entry which is preliminary data.</text>
</comment>
<reference evidence="1 2" key="1">
    <citation type="submission" date="2019-03" db="EMBL/GenBank/DDBJ databases">
        <title>First draft genome of Liparis tanakae, snailfish: a comprehensive survey of snailfish specific genes.</title>
        <authorList>
            <person name="Kim W."/>
            <person name="Song I."/>
            <person name="Jeong J.-H."/>
            <person name="Kim D."/>
            <person name="Kim S."/>
            <person name="Ryu S."/>
            <person name="Song J.Y."/>
            <person name="Lee S.K."/>
        </authorList>
    </citation>
    <scope>NUCLEOTIDE SEQUENCE [LARGE SCALE GENOMIC DNA]</scope>
    <source>
        <tissue evidence="1">Muscle</tissue>
    </source>
</reference>
<keyword evidence="2" id="KW-1185">Reference proteome</keyword>
<dbReference type="InterPro" id="IPR008972">
    <property type="entry name" value="Cupredoxin"/>
</dbReference>
<accession>A0A4Z2E0N5</accession>
<gene>
    <name evidence="1" type="primary">Heph_0</name>
    <name evidence="1" type="ORF">EYF80_067609</name>
</gene>
<dbReference type="OrthoDB" id="2121828at2759"/>
<dbReference type="Proteomes" id="UP000314294">
    <property type="component" value="Unassembled WGS sequence"/>
</dbReference>
<protein>
    <submittedName>
        <fullName evidence="1">Hephaestin</fullName>
    </submittedName>
</protein>
<dbReference type="AlphaFoldDB" id="A0A4Z2E0N5"/>
<sequence length="86" mass="9511">MFGNLPGIQLCQHRAVAWHLFGMGNEVDIHSAFFHGNTLLDRGHRTDVLSLFPATFATAEMVPKAAGKWLLTCQVNDHLQGRAPDL</sequence>